<name>A0AAW1VP26_RUBAR</name>
<reference evidence="1 2" key="1">
    <citation type="journal article" date="2023" name="G3 (Bethesda)">
        <title>A chromosome-length genome assembly and annotation of blackberry (Rubus argutus, cv. 'Hillquist').</title>
        <authorList>
            <person name="Bruna T."/>
            <person name="Aryal R."/>
            <person name="Dudchenko O."/>
            <person name="Sargent D.J."/>
            <person name="Mead D."/>
            <person name="Buti M."/>
            <person name="Cavallini A."/>
            <person name="Hytonen T."/>
            <person name="Andres J."/>
            <person name="Pham M."/>
            <person name="Weisz D."/>
            <person name="Mascagni F."/>
            <person name="Usai G."/>
            <person name="Natali L."/>
            <person name="Bassil N."/>
            <person name="Fernandez G.E."/>
            <person name="Lomsadze A."/>
            <person name="Armour M."/>
            <person name="Olukolu B."/>
            <person name="Poorten T."/>
            <person name="Britton C."/>
            <person name="Davik J."/>
            <person name="Ashrafi H."/>
            <person name="Aiden E.L."/>
            <person name="Borodovsky M."/>
            <person name="Worthington M."/>
        </authorList>
    </citation>
    <scope>NUCLEOTIDE SEQUENCE [LARGE SCALE GENOMIC DNA]</scope>
    <source>
        <strain evidence="1">PI 553951</strain>
    </source>
</reference>
<accession>A0AAW1VP26</accession>
<gene>
    <name evidence="1" type="ORF">M0R45_002745</name>
</gene>
<dbReference type="Proteomes" id="UP001457282">
    <property type="component" value="Unassembled WGS sequence"/>
</dbReference>
<evidence type="ECO:0000313" key="2">
    <source>
        <dbReference type="Proteomes" id="UP001457282"/>
    </source>
</evidence>
<dbReference type="EMBL" id="JBEDUW010000079">
    <property type="protein sequence ID" value="KAK9906201.1"/>
    <property type="molecule type" value="Genomic_DNA"/>
</dbReference>
<dbReference type="AlphaFoldDB" id="A0AAW1VP26"/>
<keyword evidence="2" id="KW-1185">Reference proteome</keyword>
<organism evidence="1 2">
    <name type="scientific">Rubus argutus</name>
    <name type="common">Southern blackberry</name>
    <dbReference type="NCBI Taxonomy" id="59490"/>
    <lineage>
        <taxon>Eukaryota</taxon>
        <taxon>Viridiplantae</taxon>
        <taxon>Streptophyta</taxon>
        <taxon>Embryophyta</taxon>
        <taxon>Tracheophyta</taxon>
        <taxon>Spermatophyta</taxon>
        <taxon>Magnoliopsida</taxon>
        <taxon>eudicotyledons</taxon>
        <taxon>Gunneridae</taxon>
        <taxon>Pentapetalae</taxon>
        <taxon>rosids</taxon>
        <taxon>fabids</taxon>
        <taxon>Rosales</taxon>
        <taxon>Rosaceae</taxon>
        <taxon>Rosoideae</taxon>
        <taxon>Rosoideae incertae sedis</taxon>
        <taxon>Rubus</taxon>
    </lineage>
</organism>
<sequence>MGIFRSSGSLWGLGFSAFCDAVVPRHPSFRRLWKGSMAGRGREGRMGVASSVWRGRDGLGYKLRVTWDRWAAGLADWRIQEARRFLVWDLSDGGSSDAVQRTHQSWELVAPSSIDRRRNKDIA</sequence>
<comment type="caution">
    <text evidence="1">The sequence shown here is derived from an EMBL/GenBank/DDBJ whole genome shotgun (WGS) entry which is preliminary data.</text>
</comment>
<proteinExistence type="predicted"/>
<evidence type="ECO:0000313" key="1">
    <source>
        <dbReference type="EMBL" id="KAK9906201.1"/>
    </source>
</evidence>
<protein>
    <submittedName>
        <fullName evidence="1">Uncharacterized protein</fullName>
    </submittedName>
</protein>